<evidence type="ECO:0000256" key="2">
    <source>
        <dbReference type="ARBA" id="ARBA00022475"/>
    </source>
</evidence>
<evidence type="ECO:0000256" key="4">
    <source>
        <dbReference type="ARBA" id="ARBA00022989"/>
    </source>
</evidence>
<evidence type="ECO:0000256" key="5">
    <source>
        <dbReference type="ARBA" id="ARBA00023136"/>
    </source>
</evidence>
<evidence type="ECO:0000256" key="6">
    <source>
        <dbReference type="SAM" id="Phobius"/>
    </source>
</evidence>
<dbReference type="RefSeq" id="WP_318065940.1">
    <property type="nucleotide sequence ID" value="NZ_JAWONS010000280.1"/>
</dbReference>
<comment type="caution">
    <text evidence="7">The sequence shown here is derived from an EMBL/GenBank/DDBJ whole genome shotgun (WGS) entry which is preliminary data.</text>
</comment>
<dbReference type="Proteomes" id="UP001276854">
    <property type="component" value="Unassembled WGS sequence"/>
</dbReference>
<name>A0ABU4GRY3_9CLOT</name>
<keyword evidence="8" id="KW-1185">Reference proteome</keyword>
<feature type="transmembrane region" description="Helical" evidence="6">
    <location>
        <begin position="737"/>
        <end position="759"/>
    </location>
</feature>
<comment type="subcellular location">
    <subcellularLocation>
        <location evidence="1">Cell membrane</location>
        <topology evidence="1">Single-pass membrane protein</topology>
    </subcellularLocation>
</comment>
<keyword evidence="3 6" id="KW-0812">Transmembrane</keyword>
<proteinExistence type="predicted"/>
<reference evidence="7 8" key="1">
    <citation type="submission" date="2023-10" db="EMBL/GenBank/DDBJ databases">
        <title>A novel Glycoside Hydrolase 43-Like Enzyme from Clostrdium boliviensis is an Endo-xylanase, and a Candidate for Xylooligosaccharides Production from Different Xylan Substrates.</title>
        <authorList>
            <person name="Alvarez M.T."/>
            <person name="Rocabado-Villegas L.R."/>
            <person name="Salas-Veizaga D.M."/>
            <person name="Linares-Pasten J.A."/>
            <person name="Gudmundsdottir E.E."/>
            <person name="Hreggvidsson G.O."/>
            <person name="Adlercreutz P."/>
            <person name="Nordberg Karlsson E."/>
        </authorList>
    </citation>
    <scope>NUCLEOTIDE SEQUENCE [LARGE SCALE GENOMIC DNA]</scope>
    <source>
        <strain evidence="7 8">E-1</strain>
    </source>
</reference>
<protein>
    <submittedName>
        <fullName evidence="7">Cellulose biosynthesis cyclic di-GMP-binding regulatory protein BcsB</fullName>
    </submittedName>
</protein>
<dbReference type="EMBL" id="JAWONS010000280">
    <property type="protein sequence ID" value="MDW2799755.1"/>
    <property type="molecule type" value="Genomic_DNA"/>
</dbReference>
<keyword evidence="2" id="KW-1003">Cell membrane</keyword>
<evidence type="ECO:0000313" key="7">
    <source>
        <dbReference type="EMBL" id="MDW2799755.1"/>
    </source>
</evidence>
<dbReference type="PANTHER" id="PTHR39083:SF1">
    <property type="entry name" value="CYCLIC DI-GMP-BINDING PROTEIN"/>
    <property type="match status" value="1"/>
</dbReference>
<keyword evidence="5 6" id="KW-0472">Membrane</keyword>
<evidence type="ECO:0000256" key="3">
    <source>
        <dbReference type="ARBA" id="ARBA00022692"/>
    </source>
</evidence>
<keyword evidence="4 6" id="KW-1133">Transmembrane helix</keyword>
<feature type="transmembrane region" description="Helical" evidence="6">
    <location>
        <begin position="12"/>
        <end position="34"/>
    </location>
</feature>
<organism evidence="7 8">
    <name type="scientific">Clostridium boliviensis</name>
    <dbReference type="NCBI Taxonomy" id="318465"/>
    <lineage>
        <taxon>Bacteria</taxon>
        <taxon>Bacillati</taxon>
        <taxon>Bacillota</taxon>
        <taxon>Clostridia</taxon>
        <taxon>Eubacteriales</taxon>
        <taxon>Clostridiaceae</taxon>
        <taxon>Clostridium</taxon>
    </lineage>
</organism>
<evidence type="ECO:0000256" key="1">
    <source>
        <dbReference type="ARBA" id="ARBA00004162"/>
    </source>
</evidence>
<dbReference type="Pfam" id="PF03170">
    <property type="entry name" value="BcsB"/>
    <property type="match status" value="1"/>
</dbReference>
<dbReference type="PANTHER" id="PTHR39083">
    <property type="entry name" value="CYCLIC DI-GMP-BINDING PROTEIN"/>
    <property type="match status" value="1"/>
</dbReference>
<dbReference type="InterPro" id="IPR018513">
    <property type="entry name" value="Cell_synthase_bac"/>
</dbReference>
<dbReference type="Gene3D" id="2.60.120.260">
    <property type="entry name" value="Galactose-binding domain-like"/>
    <property type="match status" value="2"/>
</dbReference>
<sequence length="770" mass="85429">MATLTKKHNKKISLSVKISVGCMVMLLIITIFPLGAYGSNTVAPVTGESTEIPDTQETTAENQADQNISQEAAAEGVDFLPVVDPESASVPDQSEPEYQPVSHTQDTFFYRKTLKGIYSSTELYFYAQDYWDTKYVYACIQYDVSQLIESSSSSVTFSINDVPIQSYKLEYKDGNSQILYVKIPLEQVHAGFNTFAISAYARLYDEQGCVDDYSDANWLSISDASYVRCGYESKDPEHRISYYPYPFMSTYNTTGKGLVIAVSDDMAPGEVAAAMNIMADLSSDTKEKNDIQVCRLSDLRNFNPSRTILIADYNSLPSEYKNKITNAPDTSGNTIVTFSDDMNGNPLLIITSLEDVSLSEGAFMLMDQSRRIQEVGSVAEVEKGSAQLAADAVKQSDMAALSYTLEDISGNGMLYVGPFHQEKNIYLPVSKGFKLAEGGKIVLKFRYSENLDFNRSLITIYWGEVPVASKRLNKENASGDELTFEMPSDVIGTSATNLKVSFDLEIPDLICSPRQSDMPWAYISKDSTIFLPNTTDITLSFDSKVSPFNRNGAFNDVMLVLSDTPNTNELNLLGQAIAMYGNEAKPYGSIIVRRASDFNEEDADYNIIAAGTLQSNAFISRINDSLAFKFSPDGTSFESNEQLILSRDYAGKIGIIQLLKSPYSLNRGLLVLTGNSENILTNLQNCLRDSSKREELTKDCAIIDPDKTVTTLQFIRTEETKGGPTLAEKMIRNKKSLIFTAVATTAMFLMLIAVIIILLRIRMYRKKNEE</sequence>
<accession>A0ABU4GRY3</accession>
<evidence type="ECO:0000313" key="8">
    <source>
        <dbReference type="Proteomes" id="UP001276854"/>
    </source>
</evidence>
<gene>
    <name evidence="7" type="ORF">RZO55_19455</name>
</gene>